<dbReference type="SUPFAM" id="SSF51735">
    <property type="entry name" value="NAD(P)-binding Rossmann-fold domains"/>
    <property type="match status" value="1"/>
</dbReference>
<dbReference type="Pfam" id="PF00106">
    <property type="entry name" value="adh_short"/>
    <property type="match status" value="1"/>
</dbReference>
<organism evidence="4 5">
    <name type="scientific">Stakelama marina</name>
    <dbReference type="NCBI Taxonomy" id="2826939"/>
    <lineage>
        <taxon>Bacteria</taxon>
        <taxon>Pseudomonadati</taxon>
        <taxon>Pseudomonadota</taxon>
        <taxon>Alphaproteobacteria</taxon>
        <taxon>Sphingomonadales</taxon>
        <taxon>Sphingomonadaceae</taxon>
        <taxon>Stakelama</taxon>
    </lineage>
</organism>
<dbReference type="InterPro" id="IPR036291">
    <property type="entry name" value="NAD(P)-bd_dom_sf"/>
</dbReference>
<dbReference type="EMBL" id="JAGRQC010000003">
    <property type="protein sequence ID" value="MBR0552827.1"/>
    <property type="molecule type" value="Genomic_DNA"/>
</dbReference>
<dbReference type="PIRSF" id="PIRSF000126">
    <property type="entry name" value="11-beta-HSD1"/>
    <property type="match status" value="1"/>
</dbReference>
<dbReference type="Proteomes" id="UP000676996">
    <property type="component" value="Unassembled WGS sequence"/>
</dbReference>
<comment type="similarity">
    <text evidence="1 3">Belongs to the short-chain dehydrogenases/reductases (SDR) family.</text>
</comment>
<comment type="caution">
    <text evidence="4">The sequence shown here is derived from an EMBL/GenBank/DDBJ whole genome shotgun (WGS) entry which is preliminary data.</text>
</comment>
<dbReference type="PANTHER" id="PTHR44196:SF2">
    <property type="entry name" value="SHORT-CHAIN DEHYDROGENASE-RELATED"/>
    <property type="match status" value="1"/>
</dbReference>
<accession>A0A8T4IDV6</accession>
<protein>
    <submittedName>
        <fullName evidence="4">SDR family oxidoreductase</fullName>
    </submittedName>
</protein>
<evidence type="ECO:0000313" key="5">
    <source>
        <dbReference type="Proteomes" id="UP000676996"/>
    </source>
</evidence>
<dbReference type="RefSeq" id="WP_284054093.1">
    <property type="nucleotide sequence ID" value="NZ_JAGRQC010000003.1"/>
</dbReference>
<keyword evidence="2" id="KW-0560">Oxidoreductase</keyword>
<dbReference type="GO" id="GO:0016491">
    <property type="term" value="F:oxidoreductase activity"/>
    <property type="evidence" value="ECO:0007669"/>
    <property type="project" value="UniProtKB-KW"/>
</dbReference>
<evidence type="ECO:0000256" key="1">
    <source>
        <dbReference type="ARBA" id="ARBA00006484"/>
    </source>
</evidence>
<keyword evidence="5" id="KW-1185">Reference proteome</keyword>
<dbReference type="InterPro" id="IPR002347">
    <property type="entry name" value="SDR_fam"/>
</dbReference>
<dbReference type="GO" id="GO:0016020">
    <property type="term" value="C:membrane"/>
    <property type="evidence" value="ECO:0007669"/>
    <property type="project" value="TreeGrafter"/>
</dbReference>
<name>A0A8T4IDV6_9SPHN</name>
<gene>
    <name evidence="4" type="ORF">J7S20_09950</name>
</gene>
<evidence type="ECO:0000313" key="4">
    <source>
        <dbReference type="EMBL" id="MBR0552827.1"/>
    </source>
</evidence>
<dbReference type="CDD" id="cd05233">
    <property type="entry name" value="SDR_c"/>
    <property type="match status" value="1"/>
</dbReference>
<evidence type="ECO:0000256" key="3">
    <source>
        <dbReference type="RuleBase" id="RU000363"/>
    </source>
</evidence>
<evidence type="ECO:0000256" key="2">
    <source>
        <dbReference type="ARBA" id="ARBA00023002"/>
    </source>
</evidence>
<dbReference type="PRINTS" id="PR00080">
    <property type="entry name" value="SDRFAMILY"/>
</dbReference>
<dbReference type="Gene3D" id="3.40.50.720">
    <property type="entry name" value="NAD(P)-binding Rossmann-like Domain"/>
    <property type="match status" value="1"/>
</dbReference>
<sequence>MSARGTALVTGASAGLGTHFARALAGEGYDLIVTARRADRLETLAAELRERHGRTVTVLPADLASPGAPEALMAAVGERGLAVNMLVNNAGFGANGAFADQDREMLARMVDLNCRALMELCHAVLPGMVQMRAGAILNVASTAAFQPGPWMSVYYASKAFVLSFSEGLHEEVKAHGVRVSALCPGPVRTEFAEVADMGDSELFKRFAAEPEQVVRDGLNALAANDAVRISGMRNRLMAASVRVSPRGMVRRLVGNLQKTRGT</sequence>
<proteinExistence type="inferred from homology"/>
<reference evidence="4" key="1">
    <citation type="submission" date="2021-04" db="EMBL/GenBank/DDBJ databases">
        <title>Ouciella asimina sp. nov., isolated from the surface seawater in the hydrothermal field of Okinawa Trough.</title>
        <authorList>
            <person name="Shuang W."/>
        </authorList>
    </citation>
    <scope>NUCLEOTIDE SEQUENCE</scope>
    <source>
        <strain evidence="4">LXI357</strain>
    </source>
</reference>
<dbReference type="PRINTS" id="PR00081">
    <property type="entry name" value="GDHRDH"/>
</dbReference>
<dbReference type="PANTHER" id="PTHR44196">
    <property type="entry name" value="DEHYDROGENASE/REDUCTASE SDR FAMILY MEMBER 7B"/>
    <property type="match status" value="1"/>
</dbReference>
<dbReference type="AlphaFoldDB" id="A0A8T4IDV6"/>